<accession>A0A200HQY6</accession>
<sequence>MVGQSFCSFFHTRICILDEKYNYAIPMFDKDFLKLEDITVLHFLGSRKPWLQNLNYSENERSAFELYKEYQEKLEKLID</sequence>
<comment type="caution">
    <text evidence="1">The sequence shown here is derived from an EMBL/GenBank/DDBJ whole genome shotgun (WGS) entry which is preliminary data.</text>
</comment>
<dbReference type="AlphaFoldDB" id="A0A200HQY6"/>
<dbReference type="Proteomes" id="UP000196503">
    <property type="component" value="Unassembled WGS sequence"/>
</dbReference>
<dbReference type="InterPro" id="IPR029044">
    <property type="entry name" value="Nucleotide-diphossugar_trans"/>
</dbReference>
<dbReference type="RefSeq" id="WP_087663708.1">
    <property type="nucleotide sequence ID" value="NZ_NIBL01000003.1"/>
</dbReference>
<proteinExistence type="predicted"/>
<gene>
    <name evidence="1" type="ORF">A5869_002185</name>
</gene>
<dbReference type="SUPFAM" id="SSF53448">
    <property type="entry name" value="Nucleotide-diphospho-sugar transferases"/>
    <property type="match status" value="1"/>
</dbReference>
<organism evidence="1 2">
    <name type="scientific">Enterococcus cecorum</name>
    <dbReference type="NCBI Taxonomy" id="44008"/>
    <lineage>
        <taxon>Bacteria</taxon>
        <taxon>Bacillati</taxon>
        <taxon>Bacillota</taxon>
        <taxon>Bacilli</taxon>
        <taxon>Lactobacillales</taxon>
        <taxon>Enterococcaceae</taxon>
        <taxon>Enterococcus</taxon>
    </lineage>
</organism>
<protein>
    <submittedName>
        <fullName evidence="1">Uncharacterized protein</fullName>
    </submittedName>
</protein>
<evidence type="ECO:0000313" key="1">
    <source>
        <dbReference type="EMBL" id="OUZ15078.1"/>
    </source>
</evidence>
<name>A0A200HQY6_9ENTE</name>
<reference evidence="1 2" key="1">
    <citation type="submission" date="2017-05" db="EMBL/GenBank/DDBJ databases">
        <title>The Genome Sequence of Enterococcus faecium 2D5_DIV0622.</title>
        <authorList>
            <consortium name="The Broad Institute Genomics Platform"/>
            <consortium name="The Broad Institute Genomic Center for Infectious Diseases"/>
            <person name="Earl A."/>
            <person name="Manson A."/>
            <person name="Schwartman J."/>
            <person name="Gilmore M."/>
            <person name="Abouelleil A."/>
            <person name="Cao P."/>
            <person name="Chapman S."/>
            <person name="Cusick C."/>
            <person name="Shea T."/>
            <person name="Young S."/>
            <person name="Neafsey D."/>
            <person name="Nusbaum C."/>
            <person name="Birren B."/>
        </authorList>
    </citation>
    <scope>NUCLEOTIDE SEQUENCE [LARGE SCALE GENOMIC DNA]</scope>
    <source>
        <strain evidence="1 2">2D5_DIV0622</strain>
    </source>
</reference>
<dbReference type="Gene3D" id="3.90.550.10">
    <property type="entry name" value="Spore Coat Polysaccharide Biosynthesis Protein SpsA, Chain A"/>
    <property type="match status" value="1"/>
</dbReference>
<evidence type="ECO:0000313" key="2">
    <source>
        <dbReference type="Proteomes" id="UP000196503"/>
    </source>
</evidence>
<dbReference type="EMBL" id="NIBL01000003">
    <property type="protein sequence ID" value="OUZ15078.1"/>
    <property type="molecule type" value="Genomic_DNA"/>
</dbReference>